<reference evidence="2 3" key="1">
    <citation type="submission" date="2020-05" db="EMBL/GenBank/DDBJ databases">
        <authorList>
            <person name="Kim M.K."/>
        </authorList>
    </citation>
    <scope>NUCLEOTIDE SEQUENCE [LARGE SCALE GENOMIC DNA]</scope>
    <source>
        <strain evidence="2 3">BT25</strain>
    </source>
</reference>
<dbReference type="PROSITE" id="PS51257">
    <property type="entry name" value="PROKAR_LIPOPROTEIN"/>
    <property type="match status" value="1"/>
</dbReference>
<dbReference type="InterPro" id="IPR011105">
    <property type="entry name" value="Cell_wall_hydrolase_SleB"/>
</dbReference>
<dbReference type="InterPro" id="IPR042047">
    <property type="entry name" value="SleB_dom1"/>
</dbReference>
<dbReference type="Proteomes" id="UP000550508">
    <property type="component" value="Unassembled WGS sequence"/>
</dbReference>
<name>A0A849VQ98_9HYPH</name>
<evidence type="ECO:0000313" key="2">
    <source>
        <dbReference type="EMBL" id="NTS32051.1"/>
    </source>
</evidence>
<keyword evidence="2" id="KW-0378">Hydrolase</keyword>
<accession>A0A849VQ98</accession>
<feature type="domain" description="Cell wall hydrolase SleB" evidence="1">
    <location>
        <begin position="69"/>
        <end position="166"/>
    </location>
</feature>
<comment type="caution">
    <text evidence="2">The sequence shown here is derived from an EMBL/GenBank/DDBJ whole genome shotgun (WGS) entry which is preliminary data.</text>
</comment>
<dbReference type="Gene3D" id="1.10.10.2520">
    <property type="entry name" value="Cell wall hydrolase SleB, domain 1"/>
    <property type="match status" value="1"/>
</dbReference>
<gene>
    <name evidence="2" type="ORF">HQ945_12365</name>
</gene>
<evidence type="ECO:0000259" key="1">
    <source>
        <dbReference type="Pfam" id="PF07486"/>
    </source>
</evidence>
<protein>
    <submittedName>
        <fullName evidence="2">Cell wall hydrolase</fullName>
    </submittedName>
</protein>
<dbReference type="GO" id="GO:0016787">
    <property type="term" value="F:hydrolase activity"/>
    <property type="evidence" value="ECO:0007669"/>
    <property type="project" value="UniProtKB-KW"/>
</dbReference>
<proteinExistence type="predicted"/>
<dbReference type="EMBL" id="JABUMX010000002">
    <property type="protein sequence ID" value="NTS32051.1"/>
    <property type="molecule type" value="Genomic_DNA"/>
</dbReference>
<sequence length="324" mass="33994">MIGFAKWKIHSIAGIIAAAGLVSGCTQTGQHSKISANLTNKGTSKSYAYTPKDKECLERAMFFESNRSSQDGLVAVGTVVMNRLDSGKWGDSICGVVGQKGQFAPGVLSRPMKSVALPDVQAAADAVLRGERNTKVKNAMYFHTAGLRFPYKNMHYTVVAGGNAFYEKRDRYNTADIASKDASAAIANAYIASLRMGGRPTIATAPTMVASNVPGVTTSVAAAPAAATTTSTATAGRVTANQQPILMAQADITPVIANPAKVAVPMDPPPQAMDYRTSEPTVRVAQPASAPATDPSLLAYEAPNAKKVDAIGQMLLAQDRPTFN</sequence>
<dbReference type="Pfam" id="PF07486">
    <property type="entry name" value="Hydrolase_2"/>
    <property type="match status" value="1"/>
</dbReference>
<evidence type="ECO:0000313" key="3">
    <source>
        <dbReference type="Proteomes" id="UP000550508"/>
    </source>
</evidence>
<dbReference type="AlphaFoldDB" id="A0A849VQ98"/>
<keyword evidence="3" id="KW-1185">Reference proteome</keyword>
<organism evidence="2 3">
    <name type="scientific">Phyllobacterium pellucidum</name>
    <dbReference type="NCBI Taxonomy" id="2740464"/>
    <lineage>
        <taxon>Bacteria</taxon>
        <taxon>Pseudomonadati</taxon>
        <taxon>Pseudomonadota</taxon>
        <taxon>Alphaproteobacteria</taxon>
        <taxon>Hyphomicrobiales</taxon>
        <taxon>Phyllobacteriaceae</taxon>
        <taxon>Phyllobacterium</taxon>
    </lineage>
</organism>